<feature type="domain" description="C2H2-type" evidence="9">
    <location>
        <begin position="52"/>
        <end position="75"/>
    </location>
</feature>
<dbReference type="InterPro" id="IPR013087">
    <property type="entry name" value="Znf_C2H2_type"/>
</dbReference>
<dbReference type="GO" id="GO:0005634">
    <property type="term" value="C:nucleus"/>
    <property type="evidence" value="ECO:0007669"/>
    <property type="project" value="UniProtKB-SubCell"/>
</dbReference>
<dbReference type="AlphaFoldDB" id="A0A8B9F972"/>
<sequence length="97" mass="10254">PASSATGSLTRHVKTHSGLLRVPCGACGKEFRDPAYLLRHQAAAHGAQRPGYACDVCGKAYAAPQSLLRHRQLHAAFPGLPKALPGDAKRPPPEPPE</sequence>
<reference evidence="10" key="1">
    <citation type="submission" date="2025-08" db="UniProtKB">
        <authorList>
            <consortium name="Ensembl"/>
        </authorList>
    </citation>
    <scope>IDENTIFICATION</scope>
</reference>
<evidence type="ECO:0000256" key="7">
    <source>
        <dbReference type="PROSITE-ProRule" id="PRU00042"/>
    </source>
</evidence>
<dbReference type="SUPFAM" id="SSF57667">
    <property type="entry name" value="beta-beta-alpha zinc fingers"/>
    <property type="match status" value="1"/>
</dbReference>
<feature type="region of interest" description="Disordered" evidence="8">
    <location>
        <begin position="78"/>
        <end position="97"/>
    </location>
</feature>
<dbReference type="GO" id="GO:0010468">
    <property type="term" value="P:regulation of gene expression"/>
    <property type="evidence" value="ECO:0007669"/>
    <property type="project" value="TreeGrafter"/>
</dbReference>
<accession>A0A8B9F972</accession>
<comment type="subcellular location">
    <subcellularLocation>
        <location evidence="1">Nucleus</location>
    </subcellularLocation>
</comment>
<proteinExistence type="predicted"/>
<dbReference type="PROSITE" id="PS00028">
    <property type="entry name" value="ZINC_FINGER_C2H2_1"/>
    <property type="match status" value="2"/>
</dbReference>
<keyword evidence="4 7" id="KW-0863">Zinc-finger</keyword>
<dbReference type="PANTHER" id="PTHR16515">
    <property type="entry name" value="PR DOMAIN ZINC FINGER PROTEIN"/>
    <property type="match status" value="1"/>
</dbReference>
<reference evidence="10" key="2">
    <citation type="submission" date="2025-09" db="UniProtKB">
        <authorList>
            <consortium name="Ensembl"/>
        </authorList>
    </citation>
    <scope>IDENTIFICATION</scope>
</reference>
<evidence type="ECO:0000259" key="9">
    <source>
        <dbReference type="PROSITE" id="PS50157"/>
    </source>
</evidence>
<evidence type="ECO:0000256" key="4">
    <source>
        <dbReference type="ARBA" id="ARBA00022771"/>
    </source>
</evidence>
<evidence type="ECO:0000256" key="6">
    <source>
        <dbReference type="ARBA" id="ARBA00023242"/>
    </source>
</evidence>
<dbReference type="SMART" id="SM00355">
    <property type="entry name" value="ZnF_C2H2"/>
    <property type="match status" value="2"/>
</dbReference>
<name>A0A8B9F972_9PSIT</name>
<keyword evidence="3" id="KW-0677">Repeat</keyword>
<keyword evidence="2" id="KW-0479">Metal-binding</keyword>
<evidence type="ECO:0000256" key="2">
    <source>
        <dbReference type="ARBA" id="ARBA00022723"/>
    </source>
</evidence>
<keyword evidence="11" id="KW-1185">Reference proteome</keyword>
<evidence type="ECO:0000313" key="10">
    <source>
        <dbReference type="Ensembl" id="ENSACOP00000005163.1"/>
    </source>
</evidence>
<dbReference type="Ensembl" id="ENSACOT00000005359.1">
    <property type="protein sequence ID" value="ENSACOP00000005163.1"/>
    <property type="gene ID" value="ENSACOG00000003666.1"/>
</dbReference>
<dbReference type="Proteomes" id="UP000694522">
    <property type="component" value="Unplaced"/>
</dbReference>
<evidence type="ECO:0000256" key="3">
    <source>
        <dbReference type="ARBA" id="ARBA00022737"/>
    </source>
</evidence>
<organism evidence="10 11">
    <name type="scientific">Amazona collaria</name>
    <name type="common">yellow-billed parrot</name>
    <dbReference type="NCBI Taxonomy" id="241587"/>
    <lineage>
        <taxon>Eukaryota</taxon>
        <taxon>Metazoa</taxon>
        <taxon>Chordata</taxon>
        <taxon>Craniata</taxon>
        <taxon>Vertebrata</taxon>
        <taxon>Euteleostomi</taxon>
        <taxon>Archelosauria</taxon>
        <taxon>Archosauria</taxon>
        <taxon>Dinosauria</taxon>
        <taxon>Saurischia</taxon>
        <taxon>Theropoda</taxon>
        <taxon>Coelurosauria</taxon>
        <taxon>Aves</taxon>
        <taxon>Neognathae</taxon>
        <taxon>Neoaves</taxon>
        <taxon>Telluraves</taxon>
        <taxon>Australaves</taxon>
        <taxon>Psittaciformes</taxon>
        <taxon>Psittacidae</taxon>
        <taxon>Amazona</taxon>
    </lineage>
</organism>
<dbReference type="Pfam" id="PF00096">
    <property type="entry name" value="zf-C2H2"/>
    <property type="match status" value="2"/>
</dbReference>
<evidence type="ECO:0000256" key="1">
    <source>
        <dbReference type="ARBA" id="ARBA00004123"/>
    </source>
</evidence>
<evidence type="ECO:0000313" key="11">
    <source>
        <dbReference type="Proteomes" id="UP000694522"/>
    </source>
</evidence>
<feature type="domain" description="C2H2-type" evidence="9">
    <location>
        <begin position="22"/>
        <end position="50"/>
    </location>
</feature>
<dbReference type="PANTHER" id="PTHR16515:SF66">
    <property type="entry name" value="C2H2-TYPE DOMAIN-CONTAINING PROTEIN"/>
    <property type="match status" value="1"/>
</dbReference>
<dbReference type="Gene3D" id="3.30.160.60">
    <property type="entry name" value="Classic Zinc Finger"/>
    <property type="match status" value="2"/>
</dbReference>
<dbReference type="PROSITE" id="PS50157">
    <property type="entry name" value="ZINC_FINGER_C2H2_2"/>
    <property type="match status" value="2"/>
</dbReference>
<protein>
    <recommendedName>
        <fullName evidence="9">C2H2-type domain-containing protein</fullName>
    </recommendedName>
</protein>
<feature type="compositionally biased region" description="Basic and acidic residues" evidence="8">
    <location>
        <begin position="87"/>
        <end position="97"/>
    </location>
</feature>
<dbReference type="InterPro" id="IPR036236">
    <property type="entry name" value="Znf_C2H2_sf"/>
</dbReference>
<dbReference type="GO" id="GO:0008270">
    <property type="term" value="F:zinc ion binding"/>
    <property type="evidence" value="ECO:0007669"/>
    <property type="project" value="UniProtKB-KW"/>
</dbReference>
<evidence type="ECO:0000256" key="5">
    <source>
        <dbReference type="ARBA" id="ARBA00022833"/>
    </source>
</evidence>
<keyword evidence="6" id="KW-0539">Nucleus</keyword>
<dbReference type="InterPro" id="IPR050331">
    <property type="entry name" value="Zinc_finger"/>
</dbReference>
<keyword evidence="5" id="KW-0862">Zinc</keyword>
<evidence type="ECO:0000256" key="8">
    <source>
        <dbReference type="SAM" id="MobiDB-lite"/>
    </source>
</evidence>